<accession>A0A2A4T3E9</accession>
<reference evidence="2" key="1">
    <citation type="submission" date="2017-08" db="EMBL/GenBank/DDBJ databases">
        <title>A dynamic microbial community with high functional redundancy inhabits the cold, oxic subseafloor aquifer.</title>
        <authorList>
            <person name="Tully B.J."/>
            <person name="Wheat C.G."/>
            <person name="Glazer B.T."/>
            <person name="Huber J.A."/>
        </authorList>
    </citation>
    <scope>NUCLEOTIDE SEQUENCE [LARGE SCALE GENOMIC DNA]</scope>
</reference>
<dbReference type="AlphaFoldDB" id="A0A2A4T3E9"/>
<dbReference type="Proteomes" id="UP000218113">
    <property type="component" value="Unassembled WGS sequence"/>
</dbReference>
<organism evidence="1 2">
    <name type="scientific">SAR324 cluster bacterium</name>
    <dbReference type="NCBI Taxonomy" id="2024889"/>
    <lineage>
        <taxon>Bacteria</taxon>
        <taxon>Deltaproteobacteria</taxon>
        <taxon>SAR324 cluster</taxon>
    </lineage>
</organism>
<name>A0A2A4T3E9_9DELT</name>
<evidence type="ECO:0000313" key="2">
    <source>
        <dbReference type="Proteomes" id="UP000218113"/>
    </source>
</evidence>
<comment type="caution">
    <text evidence="1">The sequence shown here is derived from an EMBL/GenBank/DDBJ whole genome shotgun (WGS) entry which is preliminary data.</text>
</comment>
<protein>
    <submittedName>
        <fullName evidence="1">Uncharacterized protein</fullName>
    </submittedName>
</protein>
<proteinExistence type="predicted"/>
<gene>
    <name evidence="1" type="ORF">COB67_07620</name>
</gene>
<dbReference type="EMBL" id="NVSR01000047">
    <property type="protein sequence ID" value="PCI27851.1"/>
    <property type="molecule type" value="Genomic_DNA"/>
</dbReference>
<evidence type="ECO:0000313" key="1">
    <source>
        <dbReference type="EMBL" id="PCI27851.1"/>
    </source>
</evidence>
<sequence length="68" mass="7832">MLSFGKLLCQVIAYMPRSLNGHMNIFQDIQAKFVFNRGFNASSNVQGRIGRMITIKISFTIFDLWETD</sequence>